<feature type="non-terminal residue" evidence="1">
    <location>
        <position position="62"/>
    </location>
</feature>
<organism evidence="1 2">
    <name type="scientific">Taxus chinensis</name>
    <name type="common">Chinese yew</name>
    <name type="synonym">Taxus wallichiana var. chinensis</name>
    <dbReference type="NCBI Taxonomy" id="29808"/>
    <lineage>
        <taxon>Eukaryota</taxon>
        <taxon>Viridiplantae</taxon>
        <taxon>Streptophyta</taxon>
        <taxon>Embryophyta</taxon>
        <taxon>Tracheophyta</taxon>
        <taxon>Spermatophyta</taxon>
        <taxon>Pinopsida</taxon>
        <taxon>Pinidae</taxon>
        <taxon>Conifers II</taxon>
        <taxon>Cupressales</taxon>
        <taxon>Taxaceae</taxon>
        <taxon>Taxus</taxon>
    </lineage>
</organism>
<gene>
    <name evidence="1" type="ORF">KI387_006525</name>
</gene>
<dbReference type="Gene3D" id="1.10.10.10">
    <property type="entry name" value="Winged helix-like DNA-binding domain superfamily/Winged helix DNA-binding domain"/>
    <property type="match status" value="1"/>
</dbReference>
<comment type="caution">
    <text evidence="1">The sequence shown here is derived from an EMBL/GenBank/DDBJ whole genome shotgun (WGS) entry which is preliminary data.</text>
</comment>
<dbReference type="Proteomes" id="UP000824469">
    <property type="component" value="Unassembled WGS sequence"/>
</dbReference>
<dbReference type="EMBL" id="JAHRHJ020000002">
    <property type="protein sequence ID" value="KAH9326347.1"/>
    <property type="molecule type" value="Genomic_DNA"/>
</dbReference>
<evidence type="ECO:0000313" key="1">
    <source>
        <dbReference type="EMBL" id="KAH9326347.1"/>
    </source>
</evidence>
<proteinExistence type="predicted"/>
<accession>A0AA38LM31</accession>
<feature type="non-terminal residue" evidence="1">
    <location>
        <position position="1"/>
    </location>
</feature>
<sequence>IIDMDLITTGVSASERIRRANLVVSVGILIMEKMKPGGPSARISELLEEMHKQGSKEIHPND</sequence>
<dbReference type="InterPro" id="IPR036388">
    <property type="entry name" value="WH-like_DNA-bd_sf"/>
</dbReference>
<dbReference type="AlphaFoldDB" id="A0AA38LM31"/>
<reference evidence="1 2" key="1">
    <citation type="journal article" date="2021" name="Nat. Plants">
        <title>The Taxus genome provides insights into paclitaxel biosynthesis.</title>
        <authorList>
            <person name="Xiong X."/>
            <person name="Gou J."/>
            <person name="Liao Q."/>
            <person name="Li Y."/>
            <person name="Zhou Q."/>
            <person name="Bi G."/>
            <person name="Li C."/>
            <person name="Du R."/>
            <person name="Wang X."/>
            <person name="Sun T."/>
            <person name="Guo L."/>
            <person name="Liang H."/>
            <person name="Lu P."/>
            <person name="Wu Y."/>
            <person name="Zhang Z."/>
            <person name="Ro D.K."/>
            <person name="Shang Y."/>
            <person name="Huang S."/>
            <person name="Yan J."/>
        </authorList>
    </citation>
    <scope>NUCLEOTIDE SEQUENCE [LARGE SCALE GENOMIC DNA]</scope>
    <source>
        <strain evidence="1">Ta-2019</strain>
    </source>
</reference>
<evidence type="ECO:0000313" key="2">
    <source>
        <dbReference type="Proteomes" id="UP000824469"/>
    </source>
</evidence>
<protein>
    <submittedName>
        <fullName evidence="1">Uncharacterized protein</fullName>
    </submittedName>
</protein>
<name>A0AA38LM31_TAXCH</name>
<keyword evidence="2" id="KW-1185">Reference proteome</keyword>